<protein>
    <submittedName>
        <fullName evidence="1">Cell division protein (Septum formation)</fullName>
    </submittedName>
</protein>
<gene>
    <name evidence="1" type="ORF">B1A_00014</name>
</gene>
<evidence type="ECO:0000313" key="1">
    <source>
        <dbReference type="EMBL" id="EQD81260.1"/>
    </source>
</evidence>
<dbReference type="GO" id="GO:0051301">
    <property type="term" value="P:cell division"/>
    <property type="evidence" value="ECO:0007669"/>
    <property type="project" value="UniProtKB-KW"/>
</dbReference>
<dbReference type="AlphaFoldDB" id="T1DHF7"/>
<sequence length="122" mass="13174">MGESAEVLAQGVALVLHELAQGEPLPAQVRLCGGGSLLPEIMEQLSALHWTDYLPFLQPPQFLRLEPDALPSVHDTTGLLTSPADVTPMGLAYQAAAEIEAPPPPSPTWEEMVQRVTSLIRR</sequence>
<comment type="caution">
    <text evidence="1">The sequence shown here is derived from an EMBL/GenBank/DDBJ whole genome shotgun (WGS) entry which is preliminary data.</text>
</comment>
<keyword evidence="1" id="KW-0131">Cell cycle</keyword>
<dbReference type="EMBL" id="AUZX01000010">
    <property type="protein sequence ID" value="EQD81260.1"/>
    <property type="molecule type" value="Genomic_DNA"/>
</dbReference>
<proteinExistence type="predicted"/>
<name>T1DHF7_9ZZZZ</name>
<reference evidence="1" key="1">
    <citation type="submission" date="2013-08" db="EMBL/GenBank/DDBJ databases">
        <authorList>
            <person name="Mendez C."/>
            <person name="Richter M."/>
            <person name="Ferrer M."/>
            <person name="Sanchez J."/>
        </authorList>
    </citation>
    <scope>NUCLEOTIDE SEQUENCE</scope>
</reference>
<keyword evidence="1" id="KW-0132">Cell division</keyword>
<accession>T1DHF7</accession>
<reference evidence="1" key="2">
    <citation type="journal article" date="2014" name="ISME J.">
        <title>Microbial stratification in low pH oxic and suboxic macroscopic growths along an acid mine drainage.</title>
        <authorList>
            <person name="Mendez-Garcia C."/>
            <person name="Mesa V."/>
            <person name="Sprenger R.R."/>
            <person name="Richter M."/>
            <person name="Diez M.S."/>
            <person name="Solano J."/>
            <person name="Bargiela R."/>
            <person name="Golyshina O.V."/>
            <person name="Manteca A."/>
            <person name="Ramos J.L."/>
            <person name="Gallego J.R."/>
            <person name="Llorente I."/>
            <person name="Martins Dos Santos V.A."/>
            <person name="Jensen O.N."/>
            <person name="Pelaez A.I."/>
            <person name="Sanchez J."/>
            <person name="Ferrer M."/>
        </authorList>
    </citation>
    <scope>NUCLEOTIDE SEQUENCE</scope>
</reference>
<organism evidence="1">
    <name type="scientific">mine drainage metagenome</name>
    <dbReference type="NCBI Taxonomy" id="410659"/>
    <lineage>
        <taxon>unclassified sequences</taxon>
        <taxon>metagenomes</taxon>
        <taxon>ecological metagenomes</taxon>
    </lineage>
</organism>